<comment type="caution">
    <text evidence="2">The sequence shown here is derived from an EMBL/GenBank/DDBJ whole genome shotgun (WGS) entry which is preliminary data.</text>
</comment>
<dbReference type="Proteomes" id="UP000075573">
    <property type="component" value="Unassembled WGS sequence"/>
</dbReference>
<name>A0A149R2H2_9PROT</name>
<dbReference type="PATRIC" id="fig|442.7.peg.411"/>
<dbReference type="EMBL" id="LHZB01000044">
    <property type="protein sequence ID" value="KXV03742.1"/>
    <property type="molecule type" value="Genomic_DNA"/>
</dbReference>
<evidence type="ECO:0000313" key="2">
    <source>
        <dbReference type="EMBL" id="KXV03742.1"/>
    </source>
</evidence>
<organism evidence="2 3">
    <name type="scientific">Gluconobacter potus</name>
    <dbReference type="NCBI Taxonomy" id="2724927"/>
    <lineage>
        <taxon>Bacteria</taxon>
        <taxon>Pseudomonadati</taxon>
        <taxon>Pseudomonadota</taxon>
        <taxon>Alphaproteobacteria</taxon>
        <taxon>Acetobacterales</taxon>
        <taxon>Acetobacteraceae</taxon>
        <taxon>Gluconobacter</taxon>
    </lineage>
</organism>
<protein>
    <submittedName>
        <fullName evidence="2">Uncharacterized protein</fullName>
    </submittedName>
</protein>
<evidence type="ECO:0000256" key="1">
    <source>
        <dbReference type="SAM" id="MobiDB-lite"/>
    </source>
</evidence>
<reference evidence="2 3" key="1">
    <citation type="submission" date="2015-06" db="EMBL/GenBank/DDBJ databases">
        <title>Improved classification and identification of acetic acid bacteria using matrix-assisted laser desorption/ionization time-of-flight mass spectrometry; Gluconobacter nephelii and Gluconobacter uchimurae are later heterotypic synonyms of Gluconobacter japonicus and Gluconobacter oxydans, respectively.</title>
        <authorList>
            <person name="Li L."/>
            <person name="Cleenwerck I."/>
            <person name="De Vuyst L."/>
            <person name="Vandamme P."/>
        </authorList>
    </citation>
    <scope>NUCLEOTIDE SEQUENCE [LARGE SCALE GENOMIC DNA]</scope>
    <source>
        <strain evidence="2 3">LMG 1764</strain>
    </source>
</reference>
<gene>
    <name evidence="2" type="ORF">AD929_00415</name>
</gene>
<dbReference type="AlphaFoldDB" id="A0A149R2H2"/>
<accession>A0A149R2H2</accession>
<proteinExistence type="predicted"/>
<evidence type="ECO:0000313" key="3">
    <source>
        <dbReference type="Proteomes" id="UP000075573"/>
    </source>
</evidence>
<sequence>MTFFPFEEGSARLQIDDLAIENGAECIAVSGRLEIRRDRIGLQDIHALKAHIDAIARELEGSAHLPDRARGVRQGGVMPGPFADRDCA</sequence>
<dbReference type="RefSeq" id="WP_062493453.1">
    <property type="nucleotide sequence ID" value="NZ_LHZB01000044.1"/>
</dbReference>
<feature type="region of interest" description="Disordered" evidence="1">
    <location>
        <begin position="69"/>
        <end position="88"/>
    </location>
</feature>